<reference evidence="3" key="1">
    <citation type="journal article" date="2015" name="MBio">
        <title>Genome-Resolved Metagenomic Analysis Reveals Roles for Candidate Phyla and Other Microbial Community Members in Biogeochemical Transformations in Oil Reservoirs.</title>
        <authorList>
            <person name="Hu P."/>
            <person name="Tom L."/>
            <person name="Singh A."/>
            <person name="Thomas B.C."/>
            <person name="Baker B.J."/>
            <person name="Piceno Y.M."/>
            <person name="Andersen G.L."/>
            <person name="Banfield J.F."/>
        </authorList>
    </citation>
    <scope>NUCLEOTIDE SEQUENCE [LARGE SCALE GENOMIC DNA]</scope>
</reference>
<dbReference type="SUPFAM" id="SSF54292">
    <property type="entry name" value="2Fe-2S ferredoxin-like"/>
    <property type="match status" value="1"/>
</dbReference>
<dbReference type="Pfam" id="PF00111">
    <property type="entry name" value="Fer2"/>
    <property type="match status" value="1"/>
</dbReference>
<dbReference type="PANTHER" id="PTHR42895">
    <property type="entry name" value="IRON-SULFUR CLUSTER-BINDING PROTEIN-RELATED"/>
    <property type="match status" value="1"/>
</dbReference>
<dbReference type="InterPro" id="IPR040506">
    <property type="entry name" value="RACo_linker"/>
</dbReference>
<feature type="domain" description="2Fe-2S ferredoxin-type" evidence="1">
    <location>
        <begin position="6"/>
        <end position="99"/>
    </location>
</feature>
<dbReference type="Pfam" id="PF14574">
    <property type="entry name" value="RACo_C_ter"/>
    <property type="match status" value="1"/>
</dbReference>
<protein>
    <submittedName>
        <fullName evidence="2">Ferredoxin</fullName>
    </submittedName>
</protein>
<dbReference type="InterPro" id="IPR052911">
    <property type="entry name" value="Corrinoid_activation_enz"/>
</dbReference>
<comment type="caution">
    <text evidence="2">The sequence shown here is derived from an EMBL/GenBank/DDBJ whole genome shotgun (WGS) entry which is preliminary data.</text>
</comment>
<organism evidence="2 3">
    <name type="scientific">Mesotoga infera</name>
    <dbReference type="NCBI Taxonomy" id="1236046"/>
    <lineage>
        <taxon>Bacteria</taxon>
        <taxon>Thermotogati</taxon>
        <taxon>Thermotogota</taxon>
        <taxon>Thermotogae</taxon>
        <taxon>Kosmotogales</taxon>
        <taxon>Kosmotogaceae</taxon>
        <taxon>Mesotoga</taxon>
    </lineage>
</organism>
<evidence type="ECO:0000313" key="2">
    <source>
        <dbReference type="EMBL" id="KUK89150.1"/>
    </source>
</evidence>
<gene>
    <name evidence="2" type="ORF">XE02_1157</name>
</gene>
<dbReference type="Gene3D" id="3.10.20.880">
    <property type="match status" value="1"/>
</dbReference>
<name>A0A101I5T7_9BACT</name>
<dbReference type="PATRIC" id="fig|1236046.5.peg.985"/>
<dbReference type="InterPro" id="IPR001041">
    <property type="entry name" value="2Fe-2S_ferredoxin-type"/>
</dbReference>
<evidence type="ECO:0000259" key="1">
    <source>
        <dbReference type="PROSITE" id="PS51085"/>
    </source>
</evidence>
<evidence type="ECO:0000313" key="3">
    <source>
        <dbReference type="Proteomes" id="UP000055014"/>
    </source>
</evidence>
<dbReference type="PROSITE" id="PS51085">
    <property type="entry name" value="2FE2S_FER_2"/>
    <property type="match status" value="1"/>
</dbReference>
<dbReference type="Pfam" id="PF17650">
    <property type="entry name" value="RACo_linker"/>
    <property type="match status" value="1"/>
</dbReference>
<dbReference type="Pfam" id="PF17651">
    <property type="entry name" value="Raco_middle"/>
    <property type="match status" value="1"/>
</dbReference>
<dbReference type="EMBL" id="LGGW01000116">
    <property type="protein sequence ID" value="KUK89150.1"/>
    <property type="molecule type" value="Genomic_DNA"/>
</dbReference>
<dbReference type="PANTHER" id="PTHR42895:SF2">
    <property type="entry name" value="IRON-SULFUR CLUSTER PROTEIN"/>
    <property type="match status" value="1"/>
</dbReference>
<accession>A0A101I5T7</accession>
<dbReference type="InterPro" id="IPR042259">
    <property type="entry name" value="Raco-like_middle_sf"/>
</dbReference>
<dbReference type="Gene3D" id="3.10.20.30">
    <property type="match status" value="1"/>
</dbReference>
<dbReference type="InterPro" id="IPR041414">
    <property type="entry name" value="Raco-like_middle"/>
</dbReference>
<dbReference type="Gene3D" id="3.30.420.480">
    <property type="entry name" value="Domain of unknown function (DUF4445)"/>
    <property type="match status" value="1"/>
</dbReference>
<dbReference type="GO" id="GO:0051536">
    <property type="term" value="F:iron-sulfur cluster binding"/>
    <property type="evidence" value="ECO:0007669"/>
    <property type="project" value="InterPro"/>
</dbReference>
<sequence>MKEAVHKVTFLPSQETATAKGGELLLDLLRRESQPVNAICGGKGNCGKCKALVTEGSGAFPLTLTETRLLTREEIATGYRLSCQFKVMTDVRVKTEDLAMDSAVSKPPLPKALIREISPQVRLEEFSLSRPDIYDQTSDYSRLMSALVTERPRIDRLNLLRRLPHIIREIDYRGRAVMYGSEVIDILPFSNESNIFGVAIDIGTTTLAVYLADLKSGEIVAVRSAPNPQSAYGQDVISRIDYTIKRDKGIDELRTTVLTTLNKLIDDLCEERAVSKERIYDTSIVGNTTMIHILLGISPERISSSPFIPAFTGGKVFESRELDLEESIPNSKIYIMPGISAYVGSDITAGILSSGFVEDSGNVLLVDIGTNGEMALKRGDKIFACSTAAGPAFEGGNISQGTIARPGAVDHVWFNGEGIGFSTVNGSNASGICGSGLIDAIAVMIDAGILDESGRIKREYFELDGPAGRVRINKKDIREVQLAKAAIRAGVSVLMDRAGIETRDIDRILLAGAFGNYIDPENALRIGMLPKVPVERVSPVGNAAGLGAVLALLDSGIRERAENISNKIYYVELSGRKDFNEIFVDNLALREG</sequence>
<dbReference type="CDD" id="cd00207">
    <property type="entry name" value="fer2"/>
    <property type="match status" value="1"/>
</dbReference>
<dbReference type="InterPro" id="IPR027980">
    <property type="entry name" value="RACo_C"/>
</dbReference>
<dbReference type="InterPro" id="IPR012675">
    <property type="entry name" value="Beta-grasp_dom_sf"/>
</dbReference>
<dbReference type="InterPro" id="IPR036010">
    <property type="entry name" value="2Fe-2S_ferredoxin-like_sf"/>
</dbReference>
<dbReference type="AlphaFoldDB" id="A0A101I5T7"/>
<dbReference type="Proteomes" id="UP000055014">
    <property type="component" value="Unassembled WGS sequence"/>
</dbReference>
<proteinExistence type="predicted"/>